<dbReference type="SUPFAM" id="SSF56059">
    <property type="entry name" value="Glutathione synthetase ATP-binding domain-like"/>
    <property type="match status" value="1"/>
</dbReference>
<evidence type="ECO:0000313" key="7">
    <source>
        <dbReference type="Proteomes" id="UP000325563"/>
    </source>
</evidence>
<evidence type="ECO:0000256" key="1">
    <source>
        <dbReference type="ARBA" id="ARBA00022598"/>
    </source>
</evidence>
<keyword evidence="1" id="KW-0436">Ligase</keyword>
<dbReference type="PANTHER" id="PTHR43055">
    <property type="entry name" value="FORMATE-DEPENDENT PHOSPHORIBOSYLGLYCINAMIDE FORMYLTRANSFERASE"/>
    <property type="match status" value="1"/>
</dbReference>
<dbReference type="Proteomes" id="UP000325563">
    <property type="component" value="Chromosome"/>
</dbReference>
<dbReference type="InterPro" id="IPR011761">
    <property type="entry name" value="ATP-grasp"/>
</dbReference>
<dbReference type="Pfam" id="PF02655">
    <property type="entry name" value="ATP-grasp_3"/>
    <property type="match status" value="1"/>
</dbReference>
<accession>A0A5J6J0K3</accession>
<dbReference type="Gene3D" id="3.30.470.20">
    <property type="entry name" value="ATP-grasp fold, B domain"/>
    <property type="match status" value="1"/>
</dbReference>
<keyword evidence="7" id="KW-1185">Reference proteome</keyword>
<name>A0A5J6J0K3_STRVI</name>
<proteinExistence type="predicted"/>
<dbReference type="GeneID" id="95609885"/>
<evidence type="ECO:0000256" key="3">
    <source>
        <dbReference type="ARBA" id="ARBA00022840"/>
    </source>
</evidence>
<dbReference type="RefSeq" id="WP_150492721.1">
    <property type="nucleotide sequence ID" value="NZ_BNBW01000001.1"/>
</dbReference>
<dbReference type="KEGG" id="svn:CP980_04810"/>
<organism evidence="6 7">
    <name type="scientific">Streptomyces vinaceus</name>
    <dbReference type="NCBI Taxonomy" id="1960"/>
    <lineage>
        <taxon>Bacteria</taxon>
        <taxon>Bacillati</taxon>
        <taxon>Actinomycetota</taxon>
        <taxon>Actinomycetes</taxon>
        <taxon>Kitasatosporales</taxon>
        <taxon>Streptomycetaceae</taxon>
        <taxon>Streptomyces</taxon>
    </lineage>
</organism>
<dbReference type="PROSITE" id="PS50975">
    <property type="entry name" value="ATP_GRASP"/>
    <property type="match status" value="1"/>
</dbReference>
<keyword evidence="3 4" id="KW-0067">ATP-binding</keyword>
<reference evidence="6 7" key="1">
    <citation type="submission" date="2017-09" db="EMBL/GenBank/DDBJ databases">
        <authorList>
            <person name="Lee N."/>
            <person name="Cho B.-K."/>
        </authorList>
    </citation>
    <scope>NUCLEOTIDE SEQUENCE [LARGE SCALE GENOMIC DNA]</scope>
    <source>
        <strain evidence="6 7">ATCC 27476</strain>
    </source>
</reference>
<evidence type="ECO:0000256" key="4">
    <source>
        <dbReference type="PROSITE-ProRule" id="PRU00409"/>
    </source>
</evidence>
<dbReference type="GO" id="GO:0005829">
    <property type="term" value="C:cytosol"/>
    <property type="evidence" value="ECO:0007669"/>
    <property type="project" value="TreeGrafter"/>
</dbReference>
<evidence type="ECO:0000313" key="6">
    <source>
        <dbReference type="EMBL" id="QEV44479.1"/>
    </source>
</evidence>
<dbReference type="PANTHER" id="PTHR43055:SF1">
    <property type="entry name" value="FORMATE-DEPENDENT PHOSPHORIBOSYLGLYCINAMIDE FORMYLTRANSFERASE"/>
    <property type="match status" value="1"/>
</dbReference>
<sequence length="440" mass="46442">MRKIAFLRSVGIRRADPYVQRAVRALAAEGIEAGLFHTGGAAGDEDFPGHRQRLDRAVTPRELADAVAAWGADAAVSISLPCENALRDAAAKAFLDAAGIPTVMTPLAATMLLVDKWETKRLCERAGLTVPEGFRVDSDLLAGRGLAVPGYRDALRVRAAQTGYPLMAKPVWDSTSMGIRALRSPADLDAYLDAHVTGLDLRLDARLDPRLDAHLPPGPAGVSAVVEQVVEGDLCSVDIVGRPGAYRVLPLCWTGRAGAEPVFTFADLRWCGPRAEADAAFGEVARTLVDLCESLGVYGSVNVDMVHTGGRFVILEVNPRIGGATTLSCAASGTNTFTSLARMARGLPVTGGTAQRAGWAIEFLAGDGVPPEVVAQLRRSVSVVTAHELVIEGASRGDIVVITLAEGEEERTVKTLTELHETTGFPAAGVLGKITSLLNR</sequence>
<dbReference type="EMBL" id="CP023692">
    <property type="protein sequence ID" value="QEV44479.1"/>
    <property type="molecule type" value="Genomic_DNA"/>
</dbReference>
<keyword evidence="2 4" id="KW-0547">Nucleotide-binding</keyword>
<feature type="domain" description="ATP-grasp" evidence="5">
    <location>
        <begin position="120"/>
        <end position="345"/>
    </location>
</feature>
<dbReference type="AlphaFoldDB" id="A0A5J6J0K3"/>
<dbReference type="GO" id="GO:0046872">
    <property type="term" value="F:metal ion binding"/>
    <property type="evidence" value="ECO:0007669"/>
    <property type="project" value="InterPro"/>
</dbReference>
<evidence type="ECO:0000259" key="5">
    <source>
        <dbReference type="PROSITE" id="PS50975"/>
    </source>
</evidence>
<dbReference type="InterPro" id="IPR003806">
    <property type="entry name" value="ATP-grasp_PylC-type"/>
</dbReference>
<protein>
    <submittedName>
        <fullName evidence="6">ATP-grasp domain-containing protein</fullName>
    </submittedName>
</protein>
<dbReference type="GO" id="GO:0005524">
    <property type="term" value="F:ATP binding"/>
    <property type="evidence" value="ECO:0007669"/>
    <property type="project" value="UniProtKB-UniRule"/>
</dbReference>
<evidence type="ECO:0000256" key="2">
    <source>
        <dbReference type="ARBA" id="ARBA00022741"/>
    </source>
</evidence>
<gene>
    <name evidence="6" type="ORF">CP980_04810</name>
</gene>
<dbReference type="GO" id="GO:0016874">
    <property type="term" value="F:ligase activity"/>
    <property type="evidence" value="ECO:0007669"/>
    <property type="project" value="UniProtKB-KW"/>
</dbReference>